<organism evidence="3 4">
    <name type="scientific">Loxostege sticticalis</name>
    <name type="common">Beet webworm moth</name>
    <dbReference type="NCBI Taxonomy" id="481309"/>
    <lineage>
        <taxon>Eukaryota</taxon>
        <taxon>Metazoa</taxon>
        <taxon>Ecdysozoa</taxon>
        <taxon>Arthropoda</taxon>
        <taxon>Hexapoda</taxon>
        <taxon>Insecta</taxon>
        <taxon>Pterygota</taxon>
        <taxon>Neoptera</taxon>
        <taxon>Endopterygota</taxon>
        <taxon>Lepidoptera</taxon>
        <taxon>Glossata</taxon>
        <taxon>Ditrysia</taxon>
        <taxon>Pyraloidea</taxon>
        <taxon>Crambidae</taxon>
        <taxon>Pyraustinae</taxon>
        <taxon>Loxostege</taxon>
    </lineage>
</organism>
<accession>A0ABD0S9W5</accession>
<evidence type="ECO:0000313" key="3">
    <source>
        <dbReference type="EMBL" id="KAL0809521.1"/>
    </source>
</evidence>
<feature type="region of interest" description="Disordered" evidence="1">
    <location>
        <begin position="87"/>
        <end position="116"/>
    </location>
</feature>
<feature type="signal peptide" evidence="2">
    <location>
        <begin position="1"/>
        <end position="17"/>
    </location>
</feature>
<feature type="compositionally biased region" description="Basic and acidic residues" evidence="1">
    <location>
        <begin position="172"/>
        <end position="189"/>
    </location>
</feature>
<dbReference type="EMBL" id="JBEDNZ010000028">
    <property type="protein sequence ID" value="KAL0809521.1"/>
    <property type="molecule type" value="Genomic_DNA"/>
</dbReference>
<feature type="compositionally biased region" description="Basic and acidic residues" evidence="1">
    <location>
        <begin position="96"/>
        <end position="116"/>
    </location>
</feature>
<feature type="compositionally biased region" description="Polar residues" evidence="1">
    <location>
        <begin position="263"/>
        <end position="274"/>
    </location>
</feature>
<evidence type="ECO:0000256" key="1">
    <source>
        <dbReference type="SAM" id="MobiDB-lite"/>
    </source>
</evidence>
<dbReference type="Proteomes" id="UP001549921">
    <property type="component" value="Unassembled WGS sequence"/>
</dbReference>
<feature type="region of interest" description="Disordered" evidence="1">
    <location>
        <begin position="423"/>
        <end position="461"/>
    </location>
</feature>
<feature type="compositionally biased region" description="Basic and acidic residues" evidence="1">
    <location>
        <begin position="451"/>
        <end position="461"/>
    </location>
</feature>
<feature type="compositionally biased region" description="Polar residues" evidence="1">
    <location>
        <begin position="425"/>
        <end position="444"/>
    </location>
</feature>
<comment type="caution">
    <text evidence="3">The sequence shown here is derived from an EMBL/GenBank/DDBJ whole genome shotgun (WGS) entry which is preliminary data.</text>
</comment>
<feature type="region of interest" description="Disordered" evidence="1">
    <location>
        <begin position="167"/>
        <end position="278"/>
    </location>
</feature>
<feature type="region of interest" description="Disordered" evidence="1">
    <location>
        <begin position="640"/>
        <end position="683"/>
    </location>
</feature>
<feature type="compositionally biased region" description="Acidic residues" evidence="1">
    <location>
        <begin position="665"/>
        <end position="674"/>
    </location>
</feature>
<feature type="compositionally biased region" description="Basic and acidic residues" evidence="1">
    <location>
        <begin position="652"/>
        <end position="664"/>
    </location>
</feature>
<gene>
    <name evidence="3" type="ORF">ABMA28_011058</name>
</gene>
<feature type="region of interest" description="Disordered" evidence="1">
    <location>
        <begin position="289"/>
        <end position="308"/>
    </location>
</feature>
<keyword evidence="2" id="KW-0732">Signal</keyword>
<feature type="compositionally biased region" description="Basic residues" evidence="1">
    <location>
        <begin position="591"/>
        <end position="600"/>
    </location>
</feature>
<feature type="compositionally biased region" description="Basic and acidic residues" evidence="1">
    <location>
        <begin position="293"/>
        <end position="307"/>
    </location>
</feature>
<proteinExistence type="predicted"/>
<sequence>MYLLLLIFCTCGHISNADDISDDDEGKFIDLLPKEDKDAFIETVARRLFTGVKTKDSRYKSDEEVSDETLNQHSEFVHKVLQEESDNLRRNTKIKRTSEEKMENQGDDKNINPIKIQDDDAKDHIDLTLRSKRNKRHGKTSVDNDNVEFIPVKTVYDDENDRITETKSNIKLNEDGNEDTKNKSKERSGELSAAEDIQVRGHKPHLRESRLAKTEDLNLQESPKDATMIVDFEPEGSQENAKNSNESPDEPTTDTIDHRKTETTTVQEVKNSAKTTDHVESRYKGTVPIYESQKSDNGEGKSSKESIETDETTTVIIETITTAKNVEETSTKDVEEISTKNVEETSANLAQNTTIKQKYLRDNLDDENLKKESENRTGEIEKVINNTSEINETKIVRHFDAATSKVDGVIRVLESEVKDNEHFDSLSNDTNLTAENKNSTSTADESPFVRVKPEPAPEPKEQPYYVPVYNYAPSNAYYNAYNRLGPNDNEEITPTVYERDNSYEHVPPKSIENIFKNFRMPDGHRIFKFNTKKKSGEKFNKKKIIHTSNNLVLPFVVKKPKFTEIYFNPDEYVDMDYYFEKADKPAFRVRNNQRPRKRTGKSFFPDSDDEDHPYNAMAKKKVNNHINAVRQMMFQQKEFGFGRPSTSTSKPHVNETKEDIHNPTDDENQPEPDEGDFRSHRIPFKPKHLRARDKSDYIILISNDKNRNNNPDRISSDYFFGAYHSDGTTHDRMKREGRESKLFTVLYVNVLQDMVKMENRALEKFDWLGSTVDILGAVRKLKYLTEHMQVRQVLDPVDIQLLNYVLYLFKISKSSLEGSSKEDTTLKNPKELQRGRLPRNKHRKKVYLSKSMLNRLWFNSRHGTPELSSSEKGSEELEFLAFLDDLKNSLHGVSIVENSLHNSLKHIAIVTQYNNQQWFSNLKLLYLKNPEQKVLLEVLLHIFTSRLLELIEKSAKNGLEDGYLVYVEKEEKEVERTKEEFIFVLRLLKEIKNLNN</sequence>
<feature type="chain" id="PRO_5044824602" evidence="2">
    <location>
        <begin position="18"/>
        <end position="996"/>
    </location>
</feature>
<feature type="compositionally biased region" description="Basic and acidic residues" evidence="1">
    <location>
        <begin position="206"/>
        <end position="216"/>
    </location>
</feature>
<protein>
    <submittedName>
        <fullName evidence="3">Uncharacterized protein</fullName>
    </submittedName>
</protein>
<name>A0ABD0S9W5_LOXSC</name>
<reference evidence="3 4" key="1">
    <citation type="submission" date="2024-06" db="EMBL/GenBank/DDBJ databases">
        <title>A chromosome-level genome assembly of beet webworm, Loxostege sticticalis.</title>
        <authorList>
            <person name="Zhang Y."/>
        </authorList>
    </citation>
    <scope>NUCLEOTIDE SEQUENCE [LARGE SCALE GENOMIC DNA]</scope>
    <source>
        <strain evidence="3">AQ028</strain>
        <tissue evidence="3">Male pupae</tissue>
    </source>
</reference>
<evidence type="ECO:0000256" key="2">
    <source>
        <dbReference type="SAM" id="SignalP"/>
    </source>
</evidence>
<evidence type="ECO:0000313" key="4">
    <source>
        <dbReference type="Proteomes" id="UP001549921"/>
    </source>
</evidence>
<dbReference type="AlphaFoldDB" id="A0ABD0S9W5"/>
<feature type="compositionally biased region" description="Polar residues" evidence="1">
    <location>
        <begin position="237"/>
        <end position="246"/>
    </location>
</feature>
<feature type="region of interest" description="Disordered" evidence="1">
    <location>
        <begin position="589"/>
        <end position="614"/>
    </location>
</feature>